<gene>
    <name evidence="2" type="ORF">J8657_07575</name>
    <name evidence="3" type="ORF">LF929_002440</name>
</gene>
<evidence type="ECO:0000256" key="1">
    <source>
        <dbReference type="SAM" id="SignalP"/>
    </source>
</evidence>
<feature type="chain" id="PRO_5044330026" description="Lipoprotein" evidence="1">
    <location>
        <begin position="19"/>
        <end position="135"/>
    </location>
</feature>
<organism evidence="3">
    <name type="scientific">Dickeya oryzae</name>
    <dbReference type="NCBI Taxonomy" id="1240404"/>
    <lineage>
        <taxon>Bacteria</taxon>
        <taxon>Pseudomonadati</taxon>
        <taxon>Pseudomonadota</taxon>
        <taxon>Gammaproteobacteria</taxon>
        <taxon>Enterobacterales</taxon>
        <taxon>Pectobacteriaceae</taxon>
        <taxon>Dickeya</taxon>
    </lineage>
</organism>
<reference evidence="3" key="2">
    <citation type="submission" date="2024-07" db="EMBL/GenBank/DDBJ databases">
        <authorList>
            <person name="Pedron J."/>
        </authorList>
    </citation>
    <scope>NUCLEOTIDE SEQUENCE</scope>
    <source>
        <strain evidence="3">A003-S1-M15</strain>
    </source>
</reference>
<evidence type="ECO:0000313" key="2">
    <source>
        <dbReference type="EMBL" id="MBP2857458.1"/>
    </source>
</evidence>
<feature type="signal peptide" evidence="1">
    <location>
        <begin position="1"/>
        <end position="18"/>
    </location>
</feature>
<evidence type="ECO:0000313" key="4">
    <source>
        <dbReference type="Proteomes" id="UP000810130"/>
    </source>
</evidence>
<name>A0AB39IUI4_9GAMM</name>
<dbReference type="GeneID" id="302580495"/>
<dbReference type="Gene3D" id="3.55.50.30">
    <property type="match status" value="1"/>
</dbReference>
<evidence type="ECO:0008006" key="5">
    <source>
        <dbReference type="Google" id="ProtNLM"/>
    </source>
</evidence>
<dbReference type="EMBL" id="CP162670">
    <property type="protein sequence ID" value="XDL25101.1"/>
    <property type="molecule type" value="Genomic_DNA"/>
</dbReference>
<dbReference type="RefSeq" id="WP_080649117.1">
    <property type="nucleotide sequence ID" value="NZ_CM001972.1"/>
</dbReference>
<keyword evidence="1" id="KW-0732">Signal</keyword>
<dbReference type="AlphaFoldDB" id="A0AB39IUI4"/>
<sequence>MMLSNPVFAVLLSTRAWFSCLCLSGVLLLAGCSHTTMEPDTTTEPDTTSSPYRSVPDGKCDKVGTYHLYFNRFDETAQQLAHATGCVVITDTSKTGAIQPHPVVGTLTIRQAVQMAITGTTLRITHQDGNSITVE</sequence>
<dbReference type="Proteomes" id="UP000810130">
    <property type="component" value="Unassembled WGS sequence"/>
</dbReference>
<reference evidence="2 4" key="1">
    <citation type="submission" date="2021-04" db="EMBL/GenBank/DDBJ databases">
        <title>Genomic and host-range diversity within the Dickeya zeae complex, identification of D. zeae and D. oryzae members, proposal of two novel subspecies D. zeae subsp. zeae subsp. nov. and D. zeae subsp. dombae subsp. nov.</title>
        <authorList>
            <person name="Van Gijsegem F."/>
            <person name="Hugouvieux-Cotte-Pattat N."/>
        </authorList>
    </citation>
    <scope>NUCLEOTIDE SEQUENCE [LARGE SCALE GENOMIC DNA]</scope>
    <source>
        <strain evidence="2 4">FVG03</strain>
    </source>
</reference>
<dbReference type="EMBL" id="JAGJWX010000004">
    <property type="protein sequence ID" value="MBP2857458.1"/>
    <property type="molecule type" value="Genomic_DNA"/>
</dbReference>
<accession>A0AB39IUI4</accession>
<proteinExistence type="predicted"/>
<evidence type="ECO:0000313" key="3">
    <source>
        <dbReference type="EMBL" id="XDL25101.1"/>
    </source>
</evidence>
<keyword evidence="4" id="KW-1185">Reference proteome</keyword>
<protein>
    <recommendedName>
        <fullName evidence="5">Lipoprotein</fullName>
    </recommendedName>
</protein>